<feature type="transmembrane region" description="Helical" evidence="13">
    <location>
        <begin position="111"/>
        <end position="128"/>
    </location>
</feature>
<evidence type="ECO:0000256" key="10">
    <source>
        <dbReference type="ARBA" id="ARBA00023264"/>
    </source>
</evidence>
<organism evidence="15 16">
    <name type="scientific">Bradyrhizobium australiense</name>
    <dbReference type="NCBI Taxonomy" id="2721161"/>
    <lineage>
        <taxon>Bacteria</taxon>
        <taxon>Pseudomonadati</taxon>
        <taxon>Pseudomonadota</taxon>
        <taxon>Alphaproteobacteria</taxon>
        <taxon>Hyphomicrobiales</taxon>
        <taxon>Nitrobacteraceae</taxon>
        <taxon>Bradyrhizobium</taxon>
    </lineage>
</organism>
<dbReference type="Gene3D" id="1.20.120.1760">
    <property type="match status" value="1"/>
</dbReference>
<dbReference type="EMBL" id="JAAVLX010000004">
    <property type="protein sequence ID" value="NOJ40989.1"/>
    <property type="molecule type" value="Genomic_DNA"/>
</dbReference>
<evidence type="ECO:0000256" key="6">
    <source>
        <dbReference type="ARBA" id="ARBA00022989"/>
    </source>
</evidence>
<keyword evidence="16" id="KW-1185">Reference proteome</keyword>
<dbReference type="InterPro" id="IPR012616">
    <property type="entry name" value="CDP-OH_P_trans_C"/>
</dbReference>
<keyword evidence="4 11" id="KW-0808">Transferase</keyword>
<evidence type="ECO:0000259" key="14">
    <source>
        <dbReference type="Pfam" id="PF08009"/>
    </source>
</evidence>
<evidence type="ECO:0000256" key="5">
    <source>
        <dbReference type="ARBA" id="ARBA00022692"/>
    </source>
</evidence>
<evidence type="ECO:0000313" key="16">
    <source>
        <dbReference type="Proteomes" id="UP000544122"/>
    </source>
</evidence>
<dbReference type="InterPro" id="IPR050324">
    <property type="entry name" value="CDP-alcohol_PTase-I"/>
</dbReference>
<dbReference type="GO" id="GO:0008654">
    <property type="term" value="P:phospholipid biosynthetic process"/>
    <property type="evidence" value="ECO:0007669"/>
    <property type="project" value="UniProtKB-KW"/>
</dbReference>
<evidence type="ECO:0000256" key="13">
    <source>
        <dbReference type="SAM" id="Phobius"/>
    </source>
</evidence>
<feature type="domain" description="CDP-alcohol phosphatidyltransferase C-terminal" evidence="14">
    <location>
        <begin position="208"/>
        <end position="244"/>
    </location>
</feature>
<evidence type="ECO:0000256" key="4">
    <source>
        <dbReference type="ARBA" id="ARBA00022679"/>
    </source>
</evidence>
<keyword evidence="3" id="KW-0444">Lipid biosynthesis</keyword>
<dbReference type="PANTHER" id="PTHR14269:SF61">
    <property type="entry name" value="CDP-DIACYLGLYCEROL--SERINE O-PHOSPHATIDYLTRANSFERASE"/>
    <property type="match status" value="1"/>
</dbReference>
<evidence type="ECO:0000256" key="11">
    <source>
        <dbReference type="RuleBase" id="RU003750"/>
    </source>
</evidence>
<dbReference type="InterPro" id="IPR048254">
    <property type="entry name" value="CDP_ALCOHOL_P_TRANSF_CS"/>
</dbReference>
<keyword evidence="10" id="KW-1208">Phospholipid metabolism</keyword>
<gene>
    <name evidence="15" type="ORF">HCN58_15505</name>
</gene>
<comment type="subcellular location">
    <subcellularLocation>
        <location evidence="1">Membrane</location>
        <topology evidence="1">Multi-pass membrane protein</topology>
    </subcellularLocation>
</comment>
<sequence length="295" mass="31884">MTPFDPKYPELRRRRFRPIPVRMLVPNVITLLAICAGLTAIRLSIEGRMELAVAAIVFAAVLDGVDGRVARMIKGQSKFGAELDSLADFVNFGVAPGLMLYFWQLQELNNGGWIAAMVFAIAGGLRLARFNASIDDPNKPAFAANYFTGVPAPAGAILAMLPFYLAFLGIPKPPAMLTAAYTLLIACLMVSRLPVFSGKTVKMRVPPEMVLPVFVSVVFFVALLIGYPWHILSIGSVLYLASLPLGWKSYRDHERNTAAAQSAATTAEPVAPSSPAATFSPASDDTEDERPARLN</sequence>
<feature type="transmembrane region" description="Helical" evidence="13">
    <location>
        <begin position="176"/>
        <end position="197"/>
    </location>
</feature>
<feature type="transmembrane region" description="Helical" evidence="13">
    <location>
        <begin position="209"/>
        <end position="225"/>
    </location>
</feature>
<feature type="compositionally biased region" description="Low complexity" evidence="12">
    <location>
        <begin position="258"/>
        <end position="283"/>
    </location>
</feature>
<dbReference type="Pfam" id="PF08009">
    <property type="entry name" value="CDP-OH_P_tran_2"/>
    <property type="match status" value="1"/>
</dbReference>
<evidence type="ECO:0000256" key="3">
    <source>
        <dbReference type="ARBA" id="ARBA00022516"/>
    </source>
</evidence>
<keyword evidence="8 13" id="KW-0472">Membrane</keyword>
<protein>
    <submittedName>
        <fullName evidence="15">Phosphatidylcholine/phosphatidylserine synthase</fullName>
    </submittedName>
</protein>
<keyword evidence="9" id="KW-0594">Phospholipid biosynthesis</keyword>
<evidence type="ECO:0000256" key="8">
    <source>
        <dbReference type="ARBA" id="ARBA00023136"/>
    </source>
</evidence>
<comment type="similarity">
    <text evidence="2 11">Belongs to the CDP-alcohol phosphatidyltransferase class-I family.</text>
</comment>
<dbReference type="InterPro" id="IPR000462">
    <property type="entry name" value="CDP-OH_P_trans"/>
</dbReference>
<dbReference type="Proteomes" id="UP000544122">
    <property type="component" value="Unassembled WGS sequence"/>
</dbReference>
<name>A0A7Y4GS43_9BRAD</name>
<dbReference type="GO" id="GO:0016020">
    <property type="term" value="C:membrane"/>
    <property type="evidence" value="ECO:0007669"/>
    <property type="project" value="UniProtKB-SubCell"/>
</dbReference>
<evidence type="ECO:0000256" key="2">
    <source>
        <dbReference type="ARBA" id="ARBA00010441"/>
    </source>
</evidence>
<keyword evidence="6 13" id="KW-1133">Transmembrane helix</keyword>
<feature type="transmembrane region" description="Helical" evidence="13">
    <location>
        <begin position="149"/>
        <end position="170"/>
    </location>
</feature>
<feature type="region of interest" description="Disordered" evidence="12">
    <location>
        <begin position="258"/>
        <end position="295"/>
    </location>
</feature>
<dbReference type="GO" id="GO:0016780">
    <property type="term" value="F:phosphotransferase activity, for other substituted phosphate groups"/>
    <property type="evidence" value="ECO:0007669"/>
    <property type="project" value="InterPro"/>
</dbReference>
<evidence type="ECO:0000256" key="12">
    <source>
        <dbReference type="SAM" id="MobiDB-lite"/>
    </source>
</evidence>
<proteinExistence type="inferred from homology"/>
<evidence type="ECO:0000256" key="7">
    <source>
        <dbReference type="ARBA" id="ARBA00023098"/>
    </source>
</evidence>
<evidence type="ECO:0000313" key="15">
    <source>
        <dbReference type="EMBL" id="NOJ40989.1"/>
    </source>
</evidence>
<reference evidence="15 16" key="1">
    <citation type="submission" date="2020-03" db="EMBL/GenBank/DDBJ databases">
        <title>Bradyrhizobium diversity isolated from nodules of Indigofera sp.</title>
        <authorList>
            <person name="Klepa M."/>
            <person name="Helene L."/>
            <person name="Hungria M."/>
        </authorList>
    </citation>
    <scope>NUCLEOTIDE SEQUENCE [LARGE SCALE GENOMIC DNA]</scope>
    <source>
        <strain evidence="15 16">WSM 1791</strain>
    </source>
</reference>
<dbReference type="AlphaFoldDB" id="A0A7Y4GS43"/>
<dbReference type="Pfam" id="PF01066">
    <property type="entry name" value="CDP-OH_P_transf"/>
    <property type="match status" value="1"/>
</dbReference>
<keyword evidence="5 13" id="KW-0812">Transmembrane</keyword>
<dbReference type="PROSITE" id="PS00379">
    <property type="entry name" value="CDP_ALCOHOL_P_TRANSF"/>
    <property type="match status" value="1"/>
</dbReference>
<evidence type="ECO:0000256" key="9">
    <source>
        <dbReference type="ARBA" id="ARBA00023209"/>
    </source>
</evidence>
<dbReference type="InterPro" id="IPR043130">
    <property type="entry name" value="CDP-OH_PTrfase_TM_dom"/>
</dbReference>
<dbReference type="RefSeq" id="WP_171580204.1">
    <property type="nucleotide sequence ID" value="NZ_JAAVLX010000004.1"/>
</dbReference>
<accession>A0A7Y4GS43</accession>
<feature type="transmembrane region" description="Helical" evidence="13">
    <location>
        <begin position="21"/>
        <end position="41"/>
    </location>
</feature>
<dbReference type="PANTHER" id="PTHR14269">
    <property type="entry name" value="CDP-DIACYLGLYCEROL--GLYCEROL-3-PHOSPHATE 3-PHOSPHATIDYLTRANSFERASE-RELATED"/>
    <property type="match status" value="1"/>
</dbReference>
<comment type="caution">
    <text evidence="15">The sequence shown here is derived from an EMBL/GenBank/DDBJ whole genome shotgun (WGS) entry which is preliminary data.</text>
</comment>
<evidence type="ECO:0000256" key="1">
    <source>
        <dbReference type="ARBA" id="ARBA00004141"/>
    </source>
</evidence>
<keyword evidence="7" id="KW-0443">Lipid metabolism</keyword>